<accession>A0ABV6MEL7</accession>
<reference evidence="4 5" key="1">
    <citation type="submission" date="2024-09" db="EMBL/GenBank/DDBJ databases">
        <authorList>
            <person name="Sun Q."/>
            <person name="Mori K."/>
        </authorList>
    </citation>
    <scope>NUCLEOTIDE SEQUENCE [LARGE SCALE GENOMIC DNA]</scope>
    <source>
        <strain evidence="4 5">TBRC 3947</strain>
    </source>
</reference>
<dbReference type="Pfam" id="PF00266">
    <property type="entry name" value="Aminotran_5"/>
    <property type="match status" value="1"/>
</dbReference>
<evidence type="ECO:0000256" key="2">
    <source>
        <dbReference type="SAM" id="SignalP"/>
    </source>
</evidence>
<dbReference type="InterPro" id="IPR006311">
    <property type="entry name" value="TAT_signal"/>
</dbReference>
<dbReference type="SUPFAM" id="SSF53383">
    <property type="entry name" value="PLP-dependent transferases"/>
    <property type="match status" value="1"/>
</dbReference>
<proteinExistence type="predicted"/>
<name>A0ABV6MEL7_9ACTN</name>
<keyword evidence="4" id="KW-0032">Aminotransferase</keyword>
<sequence length="428" mass="44922">MRRRSLLGVAAAAGLAGAAAACEDEPAAAPAPAGAPPLIPTDWASVRAQFTIGADVAHLSTFVFAPHPAQVRAAIERHRAGLDADPIGYLHENEARLDERVATAAAGYLGARPDEIAFTDSTTMGLGLLYSGLRLGRGDEVLTTEHDFYATHESLRLRAERDGITVRRARLYADPATASTDEIVGNLTRAVTGRTRVVAVTWVHSSTGVKLPIRAMADALRDRDVPLCVDAVHGFGAEDAGPADLGCDFLVSGCHKWLLGPRGTGLVWGSAEGWARFTPVIPTFDGRSIGAWLGFAGGAPPPGPAATPGGYHSFEHRWALAEAFDFHQAIGRERVAGRTRELATALKEGLAGIGGITLATPKSPELSAGLVCCQVPDVSVDEAVARLRGLKVVASATPYRPSLVRFGTTIVNREADVEAALTAARTLV</sequence>
<evidence type="ECO:0000256" key="1">
    <source>
        <dbReference type="ARBA" id="ARBA00022898"/>
    </source>
</evidence>
<evidence type="ECO:0000259" key="3">
    <source>
        <dbReference type="Pfam" id="PF00266"/>
    </source>
</evidence>
<dbReference type="Proteomes" id="UP001589867">
    <property type="component" value="Unassembled WGS sequence"/>
</dbReference>
<evidence type="ECO:0000313" key="4">
    <source>
        <dbReference type="EMBL" id="MFC0532877.1"/>
    </source>
</evidence>
<organism evidence="4 5">
    <name type="scientific">Phytohabitans kaempferiae</name>
    <dbReference type="NCBI Taxonomy" id="1620943"/>
    <lineage>
        <taxon>Bacteria</taxon>
        <taxon>Bacillati</taxon>
        <taxon>Actinomycetota</taxon>
        <taxon>Actinomycetes</taxon>
        <taxon>Micromonosporales</taxon>
        <taxon>Micromonosporaceae</taxon>
    </lineage>
</organism>
<feature type="signal peptide" evidence="2">
    <location>
        <begin position="1"/>
        <end position="21"/>
    </location>
</feature>
<dbReference type="PROSITE" id="PS51318">
    <property type="entry name" value="TAT"/>
    <property type="match status" value="1"/>
</dbReference>
<dbReference type="InterPro" id="IPR000192">
    <property type="entry name" value="Aminotrans_V_dom"/>
</dbReference>
<dbReference type="GO" id="GO:0008483">
    <property type="term" value="F:transaminase activity"/>
    <property type="evidence" value="ECO:0007669"/>
    <property type="project" value="UniProtKB-KW"/>
</dbReference>
<dbReference type="InterPro" id="IPR015424">
    <property type="entry name" value="PyrdxlP-dep_Trfase"/>
</dbReference>
<keyword evidence="5" id="KW-1185">Reference proteome</keyword>
<dbReference type="RefSeq" id="WP_377259770.1">
    <property type="nucleotide sequence ID" value="NZ_JBHLUH010000077.1"/>
</dbReference>
<dbReference type="PANTHER" id="PTHR43092:SF6">
    <property type="entry name" value="BLR1280 PROTEIN"/>
    <property type="match status" value="1"/>
</dbReference>
<dbReference type="EMBL" id="JBHLUH010000077">
    <property type="protein sequence ID" value="MFC0532877.1"/>
    <property type="molecule type" value="Genomic_DNA"/>
</dbReference>
<evidence type="ECO:0000313" key="5">
    <source>
        <dbReference type="Proteomes" id="UP001589867"/>
    </source>
</evidence>
<feature type="chain" id="PRO_5046044509" evidence="2">
    <location>
        <begin position="22"/>
        <end position="428"/>
    </location>
</feature>
<keyword evidence="4" id="KW-0808">Transferase</keyword>
<dbReference type="InterPro" id="IPR015421">
    <property type="entry name" value="PyrdxlP-dep_Trfase_major"/>
</dbReference>
<comment type="caution">
    <text evidence="4">The sequence shown here is derived from an EMBL/GenBank/DDBJ whole genome shotgun (WGS) entry which is preliminary data.</text>
</comment>
<protein>
    <submittedName>
        <fullName evidence="4">Aminotransferase class V-fold PLP-dependent enzyme</fullName>
    </submittedName>
</protein>
<keyword evidence="2" id="KW-0732">Signal</keyword>
<dbReference type="Gene3D" id="3.40.640.10">
    <property type="entry name" value="Type I PLP-dependent aspartate aminotransferase-like (Major domain)"/>
    <property type="match status" value="1"/>
</dbReference>
<dbReference type="PROSITE" id="PS51257">
    <property type="entry name" value="PROKAR_LIPOPROTEIN"/>
    <property type="match status" value="1"/>
</dbReference>
<dbReference type="InterPro" id="IPR015422">
    <property type="entry name" value="PyrdxlP-dep_Trfase_small"/>
</dbReference>
<dbReference type="PANTHER" id="PTHR43092">
    <property type="entry name" value="L-CYSTEINE DESULFHYDRASE"/>
    <property type="match status" value="1"/>
</dbReference>
<gene>
    <name evidence="4" type="ORF">ACFFIA_35190</name>
</gene>
<dbReference type="Gene3D" id="3.90.1150.10">
    <property type="entry name" value="Aspartate Aminotransferase, domain 1"/>
    <property type="match status" value="1"/>
</dbReference>
<feature type="domain" description="Aminotransferase class V" evidence="3">
    <location>
        <begin position="101"/>
        <end position="387"/>
    </location>
</feature>
<keyword evidence="1" id="KW-0663">Pyridoxal phosphate</keyword>